<dbReference type="Proteomes" id="UP001341136">
    <property type="component" value="Chromosome"/>
</dbReference>
<accession>A0ABZ2CVE9</accession>
<protein>
    <recommendedName>
        <fullName evidence="3">AbrB/MazE/SpoVT family DNA-binding domain-containing protein</fullName>
    </recommendedName>
</protein>
<evidence type="ECO:0008006" key="3">
    <source>
        <dbReference type="Google" id="ProtNLM"/>
    </source>
</evidence>
<sequence length="54" mass="6161">MIRVARVGNEIIVVDNEDQLEFARELDREELLAAVKEAIKEATQDLSALKYKSE</sequence>
<dbReference type="EMBL" id="CP144921">
    <property type="protein sequence ID" value="WWA30338.1"/>
    <property type="molecule type" value="Genomic_DNA"/>
</dbReference>
<organism evidence="1 2">
    <name type="scientific">Shouchella rhizosphaerae</name>
    <dbReference type="NCBI Taxonomy" id="866786"/>
    <lineage>
        <taxon>Bacteria</taxon>
        <taxon>Bacillati</taxon>
        <taxon>Bacillota</taxon>
        <taxon>Bacilli</taxon>
        <taxon>Bacillales</taxon>
        <taxon>Bacillaceae</taxon>
        <taxon>Shouchella</taxon>
    </lineage>
</organism>
<gene>
    <name evidence="1" type="ORF">V5G21_00650</name>
</gene>
<evidence type="ECO:0000313" key="2">
    <source>
        <dbReference type="Proteomes" id="UP001341136"/>
    </source>
</evidence>
<name>A0ABZ2CVE9_9BACI</name>
<keyword evidence="2" id="KW-1185">Reference proteome</keyword>
<reference evidence="1 2" key="1">
    <citation type="submission" date="2024-01" db="EMBL/GenBank/DDBJ databases">
        <title>Culturomics analysis of mouse respiratory tract.</title>
        <authorList>
            <person name="Phillips A.M."/>
            <person name="Collette N.M."/>
            <person name="Mageeney C.M."/>
            <person name="Sinha A."/>
            <person name="Hern K.E."/>
            <person name="Arkin A.P."/>
            <person name="Williams K.P."/>
            <person name="Branda S."/>
        </authorList>
    </citation>
    <scope>NUCLEOTIDE SEQUENCE [LARGE SCALE GENOMIC DNA]</scope>
    <source>
        <strain evidence="1 2">CP20</strain>
    </source>
</reference>
<dbReference type="RefSeq" id="WP_338465094.1">
    <property type="nucleotide sequence ID" value="NZ_CP144921.1"/>
</dbReference>
<evidence type="ECO:0000313" key="1">
    <source>
        <dbReference type="EMBL" id="WWA30338.1"/>
    </source>
</evidence>
<proteinExistence type="predicted"/>